<comment type="similarity">
    <text evidence="1">Belongs to the outer membrane OOP (TC 1.B.6) superfamily. OmpA family.</text>
</comment>
<dbReference type="Gene3D" id="2.40.160.20">
    <property type="match status" value="1"/>
</dbReference>
<dbReference type="eggNOG" id="COG2885">
    <property type="taxonomic scope" value="Bacteria"/>
</dbReference>
<dbReference type="GO" id="GO:0015288">
    <property type="term" value="F:porin activity"/>
    <property type="evidence" value="ECO:0007669"/>
    <property type="project" value="UniProtKB-KW"/>
</dbReference>
<dbReference type="AlphaFoldDB" id="U3AWJ2"/>
<dbReference type="InterPro" id="IPR000498">
    <property type="entry name" value="OmpA-like_TM_dom"/>
</dbReference>
<dbReference type="SUPFAM" id="SSF103088">
    <property type="entry name" value="OmpA-like"/>
    <property type="match status" value="1"/>
</dbReference>
<evidence type="ECO:0000256" key="1">
    <source>
        <dbReference type="ARBA" id="ARBA00005710"/>
    </source>
</evidence>
<evidence type="ECO:0000256" key="3">
    <source>
        <dbReference type="PROSITE-ProRule" id="PRU00473"/>
    </source>
</evidence>
<dbReference type="InterPro" id="IPR006665">
    <property type="entry name" value="OmpA-like"/>
</dbReference>
<dbReference type="Pfam" id="PF01389">
    <property type="entry name" value="OmpA_membrane"/>
    <property type="match status" value="1"/>
</dbReference>
<protein>
    <recommendedName>
        <fullName evidence="7">OmpA-like domain-containing protein</fullName>
    </recommendedName>
</protein>
<evidence type="ECO:0000259" key="7">
    <source>
        <dbReference type="PROSITE" id="PS51123"/>
    </source>
</evidence>
<keyword evidence="2" id="KW-0813">Transport</keyword>
<dbReference type="STRING" id="1219077.VAZ01S_128_00030"/>
<keyword evidence="3 4" id="KW-0472">Membrane</keyword>
<evidence type="ECO:0000256" key="2">
    <source>
        <dbReference type="ARBA" id="ARBA00023114"/>
    </source>
</evidence>
<dbReference type="InterPro" id="IPR036737">
    <property type="entry name" value="OmpA-like_sf"/>
</dbReference>
<dbReference type="Gene3D" id="3.30.1330.60">
    <property type="entry name" value="OmpA-like domain"/>
    <property type="match status" value="1"/>
</dbReference>
<proteinExistence type="inferred from homology"/>
<accession>U3AWJ2</accession>
<keyword evidence="6" id="KW-0732">Signal</keyword>
<gene>
    <name evidence="8" type="ORF">VAZ01S_128_00030</name>
</gene>
<evidence type="ECO:0000256" key="6">
    <source>
        <dbReference type="SAM" id="SignalP"/>
    </source>
</evidence>
<feature type="region of interest" description="Disordered" evidence="5">
    <location>
        <begin position="281"/>
        <end position="301"/>
    </location>
</feature>
<dbReference type="InterPro" id="IPR050330">
    <property type="entry name" value="Bact_OuterMem_StrucFunc"/>
</dbReference>
<keyword evidence="2" id="KW-0406">Ion transport</keyword>
<dbReference type="eggNOG" id="COG3637">
    <property type="taxonomic scope" value="Bacteria"/>
</dbReference>
<feature type="chain" id="PRO_5004639781" description="OmpA-like domain-containing protein" evidence="6">
    <location>
        <begin position="28"/>
        <end position="313"/>
    </location>
</feature>
<dbReference type="PROSITE" id="PS51123">
    <property type="entry name" value="OMPA_2"/>
    <property type="match status" value="1"/>
</dbReference>
<dbReference type="InterPro" id="IPR011250">
    <property type="entry name" value="OMP/PagP_B-barrel"/>
</dbReference>
<sequence length="313" mass="34762">MKTSKFNRTYYLLPILLGSTFASSVFSAENNQSSIWIAGSVGMGTKDSLGLMDRNSSPSIKVSSGVDLGKNIGFFGSYDHIADITDNGRLNILSFGMRGQYPLIEGLSIYGKTGMSYMNIQREKQNVSGLIGVGLEYSLTNSISTHVGYDYYQDLANANTSVDINQWYWGLTYHFGKGSSIVVKSNQQISGVQVVDHNSTLSRSQYLVSFDTGESTLDSFDRYVLADLLAFMKQDPEMKAKIIGRTDKQGGYNINEIIANKRTNVVYEYLIDNGISPSRLEKDSVSNKRPLDLESEESPKSKLERSVQILLNY</sequence>
<feature type="domain" description="OmpA-like" evidence="7">
    <location>
        <begin position="197"/>
        <end position="313"/>
    </location>
</feature>
<evidence type="ECO:0000256" key="4">
    <source>
        <dbReference type="RuleBase" id="RU003859"/>
    </source>
</evidence>
<keyword evidence="2" id="KW-0812">Transmembrane</keyword>
<dbReference type="PANTHER" id="PTHR30329">
    <property type="entry name" value="STATOR ELEMENT OF FLAGELLAR MOTOR COMPLEX"/>
    <property type="match status" value="1"/>
</dbReference>
<dbReference type="GO" id="GO:0046930">
    <property type="term" value="C:pore complex"/>
    <property type="evidence" value="ECO:0007669"/>
    <property type="project" value="UniProtKB-KW"/>
</dbReference>
<dbReference type="CDD" id="cd07185">
    <property type="entry name" value="OmpA_C-like"/>
    <property type="match status" value="1"/>
</dbReference>
<feature type="signal peptide" evidence="6">
    <location>
        <begin position="1"/>
        <end position="27"/>
    </location>
</feature>
<dbReference type="GO" id="GO:0009279">
    <property type="term" value="C:cell outer membrane"/>
    <property type="evidence" value="ECO:0007669"/>
    <property type="project" value="InterPro"/>
</dbReference>
<name>U3AWJ2_9VIBR</name>
<dbReference type="SUPFAM" id="SSF56925">
    <property type="entry name" value="OMPA-like"/>
    <property type="match status" value="1"/>
</dbReference>
<dbReference type="Pfam" id="PF00691">
    <property type="entry name" value="OmpA"/>
    <property type="match status" value="1"/>
</dbReference>
<dbReference type="PANTHER" id="PTHR30329:SF21">
    <property type="entry name" value="LIPOPROTEIN YIAD-RELATED"/>
    <property type="match status" value="1"/>
</dbReference>
<keyword evidence="2" id="KW-0626">Porin</keyword>
<organism evidence="8 9">
    <name type="scientific">Vibrio azureus NBRC 104587</name>
    <dbReference type="NCBI Taxonomy" id="1219077"/>
    <lineage>
        <taxon>Bacteria</taxon>
        <taxon>Pseudomonadati</taxon>
        <taxon>Pseudomonadota</taxon>
        <taxon>Gammaproteobacteria</taxon>
        <taxon>Vibrionales</taxon>
        <taxon>Vibrionaceae</taxon>
        <taxon>Vibrio</taxon>
    </lineage>
</organism>
<evidence type="ECO:0000256" key="5">
    <source>
        <dbReference type="SAM" id="MobiDB-lite"/>
    </source>
</evidence>
<comment type="caution">
    <text evidence="8">The sequence shown here is derived from an EMBL/GenBank/DDBJ whole genome shotgun (WGS) entry which is preliminary data.</text>
</comment>
<reference evidence="8 9" key="1">
    <citation type="submission" date="2013-09" db="EMBL/GenBank/DDBJ databases">
        <title>Whole genome shotgun sequence of Vibrio azureus NBRC 104587.</title>
        <authorList>
            <person name="Isaki S."/>
            <person name="Hosoyama A."/>
            <person name="Numata M."/>
            <person name="Hashimoto M."/>
            <person name="Hosoyama Y."/>
            <person name="Tsuchikane K."/>
            <person name="Noguchi M."/>
            <person name="Hirakata S."/>
            <person name="Ichikawa N."/>
            <person name="Ohji S."/>
            <person name="Yamazoe A."/>
            <person name="Fujita N."/>
        </authorList>
    </citation>
    <scope>NUCLEOTIDE SEQUENCE [LARGE SCALE GENOMIC DNA]</scope>
    <source>
        <strain evidence="8 9">NBRC 104587</strain>
    </source>
</reference>
<evidence type="ECO:0000313" key="9">
    <source>
        <dbReference type="Proteomes" id="UP000016567"/>
    </source>
</evidence>
<keyword evidence="9" id="KW-1185">Reference proteome</keyword>
<dbReference type="Proteomes" id="UP000016567">
    <property type="component" value="Unassembled WGS sequence"/>
</dbReference>
<evidence type="ECO:0000313" key="8">
    <source>
        <dbReference type="EMBL" id="GAD78120.1"/>
    </source>
</evidence>
<dbReference type="EMBL" id="BATL01000128">
    <property type="protein sequence ID" value="GAD78120.1"/>
    <property type="molecule type" value="Genomic_DNA"/>
</dbReference>
<dbReference type="RefSeq" id="WP_021711852.1">
    <property type="nucleotide sequence ID" value="NZ_BATL01000128.1"/>
</dbReference>